<dbReference type="Proteomes" id="UP000612808">
    <property type="component" value="Unassembled WGS sequence"/>
</dbReference>
<dbReference type="EMBL" id="BOMB01000012">
    <property type="protein sequence ID" value="GID11217.1"/>
    <property type="molecule type" value="Genomic_DNA"/>
</dbReference>
<dbReference type="InterPro" id="IPR036390">
    <property type="entry name" value="WH_DNA-bd_sf"/>
</dbReference>
<dbReference type="AlphaFoldDB" id="A0A8J3J6R2"/>
<name>A0A8J3J6R2_9ACTN</name>
<evidence type="ECO:0008006" key="3">
    <source>
        <dbReference type="Google" id="ProtNLM"/>
    </source>
</evidence>
<sequence>MSSYMNMERVMDTPERPIGYWLRHLDTLIERRFAATLGDIGLVRRDWQVLNTVARQPRDRAGVAAALAPFWTDDERDADGVLSDLAARGWLDLGDPVTLTATGRTAYDGVAERIGRDRETLTAGLAPGEYAEVVRVLAVMAGNAERSLAC</sequence>
<evidence type="ECO:0000313" key="1">
    <source>
        <dbReference type="EMBL" id="GID11217.1"/>
    </source>
</evidence>
<dbReference type="InterPro" id="IPR036388">
    <property type="entry name" value="WH-like_DNA-bd_sf"/>
</dbReference>
<evidence type="ECO:0000313" key="2">
    <source>
        <dbReference type="Proteomes" id="UP000612808"/>
    </source>
</evidence>
<gene>
    <name evidence="1" type="ORF">Aru02nite_21060</name>
</gene>
<organism evidence="1 2">
    <name type="scientific">Actinocatenispora rupis</name>
    <dbReference type="NCBI Taxonomy" id="519421"/>
    <lineage>
        <taxon>Bacteria</taxon>
        <taxon>Bacillati</taxon>
        <taxon>Actinomycetota</taxon>
        <taxon>Actinomycetes</taxon>
        <taxon>Micromonosporales</taxon>
        <taxon>Micromonosporaceae</taxon>
        <taxon>Actinocatenispora</taxon>
    </lineage>
</organism>
<keyword evidence="2" id="KW-1185">Reference proteome</keyword>
<accession>A0A8J3J6R2</accession>
<comment type="caution">
    <text evidence="1">The sequence shown here is derived from an EMBL/GenBank/DDBJ whole genome shotgun (WGS) entry which is preliminary data.</text>
</comment>
<protein>
    <recommendedName>
        <fullName evidence="3">DNA-binding transcriptional regulator, MarR family</fullName>
    </recommendedName>
</protein>
<reference evidence="1" key="1">
    <citation type="submission" date="2021-01" db="EMBL/GenBank/DDBJ databases">
        <title>Whole genome shotgun sequence of Actinocatenispora rupis NBRC 107355.</title>
        <authorList>
            <person name="Komaki H."/>
            <person name="Tamura T."/>
        </authorList>
    </citation>
    <scope>NUCLEOTIDE SEQUENCE</scope>
    <source>
        <strain evidence="1">NBRC 107355</strain>
    </source>
</reference>
<proteinExistence type="predicted"/>
<dbReference type="Gene3D" id="1.10.10.10">
    <property type="entry name" value="Winged helix-like DNA-binding domain superfamily/Winged helix DNA-binding domain"/>
    <property type="match status" value="1"/>
</dbReference>
<dbReference type="SUPFAM" id="SSF46785">
    <property type="entry name" value="Winged helix' DNA-binding domain"/>
    <property type="match status" value="1"/>
</dbReference>